<dbReference type="EMBL" id="JACGWJ010000006">
    <property type="protein sequence ID" value="KAL0413258.1"/>
    <property type="molecule type" value="Genomic_DNA"/>
</dbReference>
<organism evidence="2">
    <name type="scientific">Sesamum radiatum</name>
    <name type="common">Black benniseed</name>
    <dbReference type="NCBI Taxonomy" id="300843"/>
    <lineage>
        <taxon>Eukaryota</taxon>
        <taxon>Viridiplantae</taxon>
        <taxon>Streptophyta</taxon>
        <taxon>Embryophyta</taxon>
        <taxon>Tracheophyta</taxon>
        <taxon>Spermatophyta</taxon>
        <taxon>Magnoliopsida</taxon>
        <taxon>eudicotyledons</taxon>
        <taxon>Gunneridae</taxon>
        <taxon>Pentapetalae</taxon>
        <taxon>asterids</taxon>
        <taxon>lamiids</taxon>
        <taxon>Lamiales</taxon>
        <taxon>Pedaliaceae</taxon>
        <taxon>Sesamum</taxon>
    </lineage>
</organism>
<comment type="caution">
    <text evidence="2">The sequence shown here is derived from an EMBL/GenBank/DDBJ whole genome shotgun (WGS) entry which is preliminary data.</text>
</comment>
<dbReference type="InterPro" id="IPR029472">
    <property type="entry name" value="Copia-like_N"/>
</dbReference>
<dbReference type="PANTHER" id="PTHR37610">
    <property type="entry name" value="CCHC-TYPE DOMAIN-CONTAINING PROTEIN"/>
    <property type="match status" value="1"/>
</dbReference>
<accession>A0AAW2U8N8</accession>
<proteinExistence type="predicted"/>
<evidence type="ECO:0000313" key="2">
    <source>
        <dbReference type="EMBL" id="KAL0413258.1"/>
    </source>
</evidence>
<sequence>MKVSGYERYLKLYSIEKFFLLHSIAEADNSAAQMQRSADTVNQYERDVLFIHPSKHSNLALTSSLLDDTNFLAWQRAVYVSLDTKMKLGFIDGSFPRPALGSANFELWRRVDLMVTSWIWNSMSKDIVESFMFCATSRELWLAIQARYGRSNDPMITRYRGDFFDVSE</sequence>
<dbReference type="PANTHER" id="PTHR37610:SF40">
    <property type="entry name" value="OS01G0909600 PROTEIN"/>
    <property type="match status" value="1"/>
</dbReference>
<evidence type="ECO:0000259" key="1">
    <source>
        <dbReference type="Pfam" id="PF14244"/>
    </source>
</evidence>
<feature type="domain" description="Retrotransposon Copia-like N-terminal" evidence="1">
    <location>
        <begin position="52"/>
        <end position="99"/>
    </location>
</feature>
<dbReference type="AlphaFoldDB" id="A0AAW2U8N8"/>
<reference evidence="2" key="2">
    <citation type="journal article" date="2024" name="Plant">
        <title>Genomic evolution and insights into agronomic trait innovations of Sesamum species.</title>
        <authorList>
            <person name="Miao H."/>
            <person name="Wang L."/>
            <person name="Qu L."/>
            <person name="Liu H."/>
            <person name="Sun Y."/>
            <person name="Le M."/>
            <person name="Wang Q."/>
            <person name="Wei S."/>
            <person name="Zheng Y."/>
            <person name="Lin W."/>
            <person name="Duan Y."/>
            <person name="Cao H."/>
            <person name="Xiong S."/>
            <person name="Wang X."/>
            <person name="Wei L."/>
            <person name="Li C."/>
            <person name="Ma Q."/>
            <person name="Ju M."/>
            <person name="Zhao R."/>
            <person name="Li G."/>
            <person name="Mu C."/>
            <person name="Tian Q."/>
            <person name="Mei H."/>
            <person name="Zhang T."/>
            <person name="Gao T."/>
            <person name="Zhang H."/>
        </authorList>
    </citation>
    <scope>NUCLEOTIDE SEQUENCE</scope>
    <source>
        <strain evidence="2">G02</strain>
    </source>
</reference>
<dbReference type="Pfam" id="PF14244">
    <property type="entry name" value="Retrotran_gag_3"/>
    <property type="match status" value="1"/>
</dbReference>
<gene>
    <name evidence="2" type="ORF">Sradi_1527500</name>
</gene>
<reference evidence="2" key="1">
    <citation type="submission" date="2020-06" db="EMBL/GenBank/DDBJ databases">
        <authorList>
            <person name="Li T."/>
            <person name="Hu X."/>
            <person name="Zhang T."/>
            <person name="Song X."/>
            <person name="Zhang H."/>
            <person name="Dai N."/>
            <person name="Sheng W."/>
            <person name="Hou X."/>
            <person name="Wei L."/>
        </authorList>
    </citation>
    <scope>NUCLEOTIDE SEQUENCE</scope>
    <source>
        <strain evidence="2">G02</strain>
        <tissue evidence="2">Leaf</tissue>
    </source>
</reference>
<name>A0AAW2U8N8_SESRA</name>
<protein>
    <recommendedName>
        <fullName evidence="1">Retrotransposon Copia-like N-terminal domain-containing protein</fullName>
    </recommendedName>
</protein>